<gene>
    <name evidence="4" type="ORF">XNOV1_A032553</name>
</gene>
<dbReference type="Proteomes" id="UP001178508">
    <property type="component" value="Chromosome 16"/>
</dbReference>
<name>A0AAV1GQB9_XYRNO</name>
<feature type="coiled-coil region" evidence="1">
    <location>
        <begin position="191"/>
        <end position="218"/>
    </location>
</feature>
<dbReference type="AlphaFoldDB" id="A0AAV1GQB9"/>
<dbReference type="PANTHER" id="PTHR47080:SF2">
    <property type="entry name" value="GLUTAMINE-RICH PROTEIN 2"/>
    <property type="match status" value="1"/>
</dbReference>
<keyword evidence="1" id="KW-0175">Coiled coil</keyword>
<accession>A0AAV1GQB9</accession>
<evidence type="ECO:0000256" key="2">
    <source>
        <dbReference type="SAM" id="MobiDB-lite"/>
    </source>
</evidence>
<protein>
    <submittedName>
        <fullName evidence="4">Uncharacterized protein C16orf96-like</fullName>
    </submittedName>
</protein>
<feature type="coiled-coil region" evidence="1">
    <location>
        <begin position="355"/>
        <end position="382"/>
    </location>
</feature>
<feature type="domain" description="DUF4795" evidence="3">
    <location>
        <begin position="420"/>
        <end position="577"/>
    </location>
</feature>
<feature type="compositionally biased region" description="Polar residues" evidence="2">
    <location>
        <begin position="161"/>
        <end position="173"/>
    </location>
</feature>
<organism evidence="4 5">
    <name type="scientific">Xyrichtys novacula</name>
    <name type="common">Pearly razorfish</name>
    <name type="synonym">Hemipteronotus novacula</name>
    <dbReference type="NCBI Taxonomy" id="13765"/>
    <lineage>
        <taxon>Eukaryota</taxon>
        <taxon>Metazoa</taxon>
        <taxon>Chordata</taxon>
        <taxon>Craniata</taxon>
        <taxon>Vertebrata</taxon>
        <taxon>Euteleostomi</taxon>
        <taxon>Actinopterygii</taxon>
        <taxon>Neopterygii</taxon>
        <taxon>Teleostei</taxon>
        <taxon>Neoteleostei</taxon>
        <taxon>Acanthomorphata</taxon>
        <taxon>Eupercaria</taxon>
        <taxon>Labriformes</taxon>
        <taxon>Labridae</taxon>
        <taxon>Xyrichtys</taxon>
    </lineage>
</organism>
<feature type="region of interest" description="Disordered" evidence="2">
    <location>
        <begin position="126"/>
        <end position="187"/>
    </location>
</feature>
<evidence type="ECO:0000313" key="4">
    <source>
        <dbReference type="EMBL" id="CAJ1075920.1"/>
    </source>
</evidence>
<evidence type="ECO:0000259" key="3">
    <source>
        <dbReference type="Pfam" id="PF16043"/>
    </source>
</evidence>
<dbReference type="PANTHER" id="PTHR47080">
    <property type="entry name" value="CHROMOSOME 16 OPEN READING FRAME 96"/>
    <property type="match status" value="1"/>
</dbReference>
<dbReference type="InterPro" id="IPR032013">
    <property type="entry name" value="DUF4795"/>
</dbReference>
<dbReference type="Pfam" id="PF16043">
    <property type="entry name" value="DUF4795"/>
    <property type="match status" value="1"/>
</dbReference>
<evidence type="ECO:0000256" key="1">
    <source>
        <dbReference type="SAM" id="Coils"/>
    </source>
</evidence>
<reference evidence="4" key="1">
    <citation type="submission" date="2023-08" db="EMBL/GenBank/DDBJ databases">
        <authorList>
            <person name="Alioto T."/>
            <person name="Alioto T."/>
            <person name="Gomez Garrido J."/>
        </authorList>
    </citation>
    <scope>NUCLEOTIDE SEQUENCE</scope>
</reference>
<sequence length="630" mass="72080">MSEKINLYELLNSSIQPPRGTEVNFSSLHALLRAILEQLDNLRDTLIQTEEEEDGVSEFAAEEKTVEKCCHRVDALEGTLRSLRDTFQKSPELVELCKSVSWEFMQSAQHPGRDDLQKELLSSGITDQASHTSTAPGSPPDSREKLQEESDVRSATEATLGPQQQSHPRTDQTPAGLPMSPNAETMSPRSFSKLMERVNELEALVVSLKEEKVDQSQLKDLRELISRKADASRNQSNQLNQRGALIDPLMSDREEHVPEQTLKDEMSTNASVSESCTEMAVSQRSFSKLMERFDKLEALVASLKEAKVDQSQMKHLQELINKKVDVPENLSDQLKQQEALIDRLMSDHEKDAELVNSLQRAILQLQAECEKLQETTRSLQEDNSQRQKDIQVQSFLQLFSPQFNCFHHSFVLGLFLLFVQELFKTTEELQENKADKLLVESATKTDQLALDGKVSRVQFDSVTEELNTLFQELLNKVTGQEQDWHQVIGRLSSEMECKLNRMEFDPVKKQLEDRWEKIHKKLQNQEAPECDDAAALKTQLVERFRCLSCDRPVTKNFLGPNLMELPISAGAPSNKSNWQFMVNPQEKFQQHNRSQYFCELKDYTYPPVSRSCGGKETIITRPMYFRNLRK</sequence>
<keyword evidence="5" id="KW-1185">Reference proteome</keyword>
<dbReference type="EMBL" id="OY660879">
    <property type="protein sequence ID" value="CAJ1075920.1"/>
    <property type="molecule type" value="Genomic_DNA"/>
</dbReference>
<proteinExistence type="predicted"/>
<feature type="compositionally biased region" description="Basic and acidic residues" evidence="2">
    <location>
        <begin position="141"/>
        <end position="154"/>
    </location>
</feature>
<evidence type="ECO:0000313" key="5">
    <source>
        <dbReference type="Proteomes" id="UP001178508"/>
    </source>
</evidence>
<feature type="compositionally biased region" description="Polar residues" evidence="2">
    <location>
        <begin position="126"/>
        <end position="136"/>
    </location>
</feature>